<feature type="chain" id="PRO_5009214496" description="Phytase-like domain-containing protein" evidence="2">
    <location>
        <begin position="27"/>
        <end position="684"/>
    </location>
</feature>
<evidence type="ECO:0000256" key="2">
    <source>
        <dbReference type="SAM" id="SignalP"/>
    </source>
</evidence>
<dbReference type="EMBL" id="MAQB02000001">
    <property type="protein sequence ID" value="OFJ47637.1"/>
    <property type="molecule type" value="Genomic_DNA"/>
</dbReference>
<dbReference type="InterPro" id="IPR027372">
    <property type="entry name" value="Phytase-like_dom"/>
</dbReference>
<evidence type="ECO:0000259" key="3">
    <source>
        <dbReference type="Pfam" id="PF13449"/>
    </source>
</evidence>
<sequence length="684" mass="70788">MNNAVTSTPKLTLLAIAASLCLSACGGSDNTPAEPAKPVAQTGVFLDGAVEGLDYVAGSAVKASTNAKGEFICNPGDTLAFSIGALALGSAPCGAIVTPLALAASTNVADDKVVNRLLALQLLDEDSDPSNGIKLTAEVKTALAGKTLDFAGAPAVFNAALAAHLSSVGGKFASRTVDAERRTLVREHFEDTLASKAGAPVNEALTQANPVGEVKVTVTRYQIQAADKYYVPYEGANVKIKGEFPKGFLPSYGSGLAYKGKNAAGELEFYGLTDRGPNGDGPQVPDPSGKGSSGSKIFPSPSFTPSFGVITVGKNGAMLTASTPIKVSASVNSSGLPVPIGEVGNSAEIPVMDAMKFDATGKAVFNAGGLDSEAIVVDAKRNVLWVSDEYGPFIIKIDAATGVIQAKYEPGKGLPALFAKRRANRGMEGMTLDTSNDKLYAFLQSPLSDGSAPYTVTKKNEQVERFARFTRWIEFDPTTGSSGKMYAYPLNGADYQDGRTGNAKLGDMVALGGGKFLVIEQGAAPSGKVFNKLMLVELKGATDIAAAAFNATTSDLEKSSMGGAAVNGADWAAVTPLKKTLLLDLNAIGWAAEKAEGLTLIDDSTIALANDNDFGLKTKIFDANGMEVADADVTKCTVDANGAIVTSSAVGCNAANSIRVARGDDRERPSRLWIVKFAKALAAY</sequence>
<evidence type="ECO:0000313" key="5">
    <source>
        <dbReference type="Proteomes" id="UP000092634"/>
    </source>
</evidence>
<reference evidence="4 5" key="1">
    <citation type="submission" date="2016-10" db="EMBL/GenBank/DDBJ databases">
        <title>Updated version of Genome Assembly of Janthinobacterium lividum ERGS5:01.</title>
        <authorList>
            <person name="Kumar R."/>
            <person name="Acharya V."/>
            <person name="Singh D."/>
        </authorList>
    </citation>
    <scope>NUCLEOTIDE SEQUENCE [LARGE SCALE GENOMIC DNA]</scope>
    <source>
        <strain evidence="4 5">ERGS5:01</strain>
    </source>
</reference>
<feature type="region of interest" description="Disordered" evidence="1">
    <location>
        <begin position="270"/>
        <end position="296"/>
    </location>
</feature>
<evidence type="ECO:0000256" key="1">
    <source>
        <dbReference type="SAM" id="MobiDB-lite"/>
    </source>
</evidence>
<name>A0A1E8PNR1_9BURK</name>
<proteinExistence type="predicted"/>
<dbReference type="AlphaFoldDB" id="A0A1E8PNR1"/>
<dbReference type="PANTHER" id="PTHR37957:SF1">
    <property type="entry name" value="PHYTASE-LIKE DOMAIN-CONTAINING PROTEIN"/>
    <property type="match status" value="1"/>
</dbReference>
<comment type="caution">
    <text evidence="4">The sequence shown here is derived from an EMBL/GenBank/DDBJ whole genome shotgun (WGS) entry which is preliminary data.</text>
</comment>
<dbReference type="SUPFAM" id="SSF63825">
    <property type="entry name" value="YWTD domain"/>
    <property type="match status" value="1"/>
</dbReference>
<feature type="domain" description="Phytase-like" evidence="3">
    <location>
        <begin position="347"/>
        <end position="614"/>
    </location>
</feature>
<feature type="signal peptide" evidence="2">
    <location>
        <begin position="1"/>
        <end position="26"/>
    </location>
</feature>
<protein>
    <recommendedName>
        <fullName evidence="3">Phytase-like domain-containing protein</fullName>
    </recommendedName>
</protein>
<gene>
    <name evidence="4" type="ORF">BA896_000045</name>
</gene>
<feature type="compositionally biased region" description="Low complexity" evidence="1">
    <location>
        <begin position="287"/>
        <end position="296"/>
    </location>
</feature>
<keyword evidence="2" id="KW-0732">Signal</keyword>
<dbReference type="Pfam" id="PF13449">
    <property type="entry name" value="Phytase-like"/>
    <property type="match status" value="1"/>
</dbReference>
<dbReference type="Proteomes" id="UP000092634">
    <property type="component" value="Unassembled WGS sequence"/>
</dbReference>
<evidence type="ECO:0000313" key="4">
    <source>
        <dbReference type="EMBL" id="OFJ47637.1"/>
    </source>
</evidence>
<organism evidence="4 5">
    <name type="scientific">Janthinobacterium lividum</name>
    <dbReference type="NCBI Taxonomy" id="29581"/>
    <lineage>
        <taxon>Bacteria</taxon>
        <taxon>Pseudomonadati</taxon>
        <taxon>Pseudomonadota</taxon>
        <taxon>Betaproteobacteria</taxon>
        <taxon>Burkholderiales</taxon>
        <taxon>Oxalobacteraceae</taxon>
        <taxon>Janthinobacterium</taxon>
    </lineage>
</organism>
<dbReference type="PANTHER" id="PTHR37957">
    <property type="entry name" value="BLR7070 PROTEIN"/>
    <property type="match status" value="1"/>
</dbReference>
<accession>A0A1E8PNR1</accession>